<dbReference type="Proteomes" id="UP001174909">
    <property type="component" value="Unassembled WGS sequence"/>
</dbReference>
<organism evidence="1 2">
    <name type="scientific">Geodia barretti</name>
    <name type="common">Barrett's horny sponge</name>
    <dbReference type="NCBI Taxonomy" id="519541"/>
    <lineage>
        <taxon>Eukaryota</taxon>
        <taxon>Metazoa</taxon>
        <taxon>Porifera</taxon>
        <taxon>Demospongiae</taxon>
        <taxon>Heteroscleromorpha</taxon>
        <taxon>Tetractinellida</taxon>
        <taxon>Astrophorina</taxon>
        <taxon>Geodiidae</taxon>
        <taxon>Geodia</taxon>
    </lineage>
</organism>
<keyword evidence="2" id="KW-1185">Reference proteome</keyword>
<evidence type="ECO:0000313" key="2">
    <source>
        <dbReference type="Proteomes" id="UP001174909"/>
    </source>
</evidence>
<accession>A0AA35SJE1</accession>
<protein>
    <submittedName>
        <fullName evidence="1">Uncharacterized protein</fullName>
    </submittedName>
</protein>
<evidence type="ECO:0000313" key="1">
    <source>
        <dbReference type="EMBL" id="CAI8030258.1"/>
    </source>
</evidence>
<sequence>MPLKVVCTALSSYSQGIQNSWLVSPSPHVRTKSTKRLAQFSTIATKGCCTALSSYSQGIQNSWLVSPSPHVRTKSTKRLAQFSTIATKGCLHCTLQL</sequence>
<dbReference type="EMBL" id="CASHTH010002465">
    <property type="protein sequence ID" value="CAI8030258.1"/>
    <property type="molecule type" value="Genomic_DNA"/>
</dbReference>
<dbReference type="AlphaFoldDB" id="A0AA35SJE1"/>
<reference evidence="1" key="1">
    <citation type="submission" date="2023-03" db="EMBL/GenBank/DDBJ databases">
        <authorList>
            <person name="Steffen K."/>
            <person name="Cardenas P."/>
        </authorList>
    </citation>
    <scope>NUCLEOTIDE SEQUENCE</scope>
</reference>
<name>A0AA35SJE1_GEOBA</name>
<gene>
    <name evidence="1" type="ORF">GBAR_LOCUS17160</name>
</gene>
<proteinExistence type="predicted"/>
<comment type="caution">
    <text evidence="1">The sequence shown here is derived from an EMBL/GenBank/DDBJ whole genome shotgun (WGS) entry which is preliminary data.</text>
</comment>